<proteinExistence type="predicted"/>
<sequence length="65" mass="7634">MAVKIVKYDEQGNLLSYTDCSGKETKWQYDERGRVISVENALKQKVEYFYTELTTQKREPIIKGL</sequence>
<dbReference type="Proteomes" id="UP000501939">
    <property type="component" value="Chromosome"/>
</dbReference>
<dbReference type="EMBL" id="CP049916">
    <property type="protein sequence ID" value="QIO10366.1"/>
    <property type="molecule type" value="Genomic_DNA"/>
</dbReference>
<organism evidence="1 2">
    <name type="scientific">Acinetobacter lanii</name>
    <dbReference type="NCBI Taxonomy" id="2715163"/>
    <lineage>
        <taxon>Bacteria</taxon>
        <taxon>Pseudomonadati</taxon>
        <taxon>Pseudomonadota</taxon>
        <taxon>Gammaproteobacteria</taxon>
        <taxon>Moraxellales</taxon>
        <taxon>Moraxellaceae</taxon>
        <taxon>Acinetobacter</taxon>
    </lineage>
</organism>
<keyword evidence="2" id="KW-1185">Reference proteome</keyword>
<dbReference type="Pfam" id="PF05593">
    <property type="entry name" value="RHS_repeat"/>
    <property type="match status" value="1"/>
</dbReference>
<dbReference type="Gene3D" id="2.180.10.10">
    <property type="entry name" value="RHS repeat-associated core"/>
    <property type="match status" value="1"/>
</dbReference>
<reference evidence="1 2" key="1">
    <citation type="submission" date="2020-03" db="EMBL/GenBank/DDBJ databases">
        <authorList>
            <person name="Zhu W."/>
        </authorList>
    </citation>
    <scope>NUCLEOTIDE SEQUENCE [LARGE SCALE GENOMIC DNA]</scope>
    <source>
        <strain evidence="1 2">185</strain>
    </source>
</reference>
<dbReference type="InterPro" id="IPR031325">
    <property type="entry name" value="RHS_repeat"/>
</dbReference>
<dbReference type="AlphaFoldDB" id="A0A6G8S7Z4"/>
<accession>A0A6G8S7Z4</accession>
<evidence type="ECO:0000313" key="2">
    <source>
        <dbReference type="Proteomes" id="UP000501939"/>
    </source>
</evidence>
<gene>
    <name evidence="1" type="ORF">G8D99_07420</name>
</gene>
<dbReference type="NCBIfam" id="TIGR01643">
    <property type="entry name" value="YD_repeat_2x"/>
    <property type="match status" value="1"/>
</dbReference>
<name>A0A6G8S7Z4_9GAMM</name>
<dbReference type="KEGG" id="alj:G8D99_07420"/>
<evidence type="ECO:0000313" key="1">
    <source>
        <dbReference type="EMBL" id="QIO10366.1"/>
    </source>
</evidence>
<protein>
    <submittedName>
        <fullName evidence="1">RHS repeat protein</fullName>
    </submittedName>
</protein>
<dbReference type="InterPro" id="IPR006530">
    <property type="entry name" value="YD"/>
</dbReference>